<proteinExistence type="predicted"/>
<evidence type="ECO:0000256" key="1">
    <source>
        <dbReference type="SAM" id="SignalP"/>
    </source>
</evidence>
<dbReference type="AlphaFoldDB" id="A0A0C4YLB8"/>
<dbReference type="EMBL" id="CP010537">
    <property type="protein sequence ID" value="AJG23365.1"/>
    <property type="molecule type" value="Genomic_DNA"/>
</dbReference>
<dbReference type="Proteomes" id="UP000031843">
    <property type="component" value="Chromosome secondary"/>
</dbReference>
<sequence length="138" mass="15960">MRHWLVLLALACCMGLAHAGKCVSGNKTLYTDAPCPAGWQGAALGGNLSRISPEPATDAANQQFLKKREAEEREYQARLMREQNEATRTEVNQCYWLANQMRLLESDYSARRLARLPEQEDYRRRYRNLRDQQARLRC</sequence>
<keyword evidence="3" id="KW-1185">Reference proteome</keyword>
<name>A0A0C4YLB8_9BURK</name>
<reference evidence="2 3" key="1">
    <citation type="journal article" date="2015" name="Genome Announc.">
        <title>Complete Genome Sequence of Cupriavidus basilensis 4G11, Isolated from the Oak Ridge Field Research Center Site.</title>
        <authorList>
            <person name="Ray J."/>
            <person name="Waters R.J."/>
            <person name="Skerker J.M."/>
            <person name="Kuehl J.V."/>
            <person name="Price M.N."/>
            <person name="Huang J."/>
            <person name="Chakraborty R."/>
            <person name="Arkin A.P."/>
            <person name="Deutschbauer A."/>
        </authorList>
    </citation>
    <scope>NUCLEOTIDE SEQUENCE [LARGE SCALE GENOMIC DNA]</scope>
    <source>
        <strain evidence="2">4G11</strain>
    </source>
</reference>
<feature type="signal peptide" evidence="1">
    <location>
        <begin position="1"/>
        <end position="19"/>
    </location>
</feature>
<evidence type="ECO:0008006" key="4">
    <source>
        <dbReference type="Google" id="ProtNLM"/>
    </source>
</evidence>
<feature type="chain" id="PRO_5002173741" description="DUF4124 domain-containing protein" evidence="1">
    <location>
        <begin position="20"/>
        <end position="138"/>
    </location>
</feature>
<protein>
    <recommendedName>
        <fullName evidence="4">DUF4124 domain-containing protein</fullName>
    </recommendedName>
</protein>
<dbReference type="RefSeq" id="WP_043355137.1">
    <property type="nucleotide sequence ID" value="NZ_CP010537.1"/>
</dbReference>
<dbReference type="KEGG" id="cbw:RR42_s1777"/>
<evidence type="ECO:0000313" key="3">
    <source>
        <dbReference type="Proteomes" id="UP000031843"/>
    </source>
</evidence>
<keyword evidence="1" id="KW-0732">Signal</keyword>
<dbReference type="OrthoDB" id="8965557at2"/>
<gene>
    <name evidence="2" type="ORF">RR42_s1777</name>
</gene>
<evidence type="ECO:0000313" key="2">
    <source>
        <dbReference type="EMBL" id="AJG23365.1"/>
    </source>
</evidence>
<organism evidence="2 3">
    <name type="scientific">Cupriavidus basilensis</name>
    <dbReference type="NCBI Taxonomy" id="68895"/>
    <lineage>
        <taxon>Bacteria</taxon>
        <taxon>Pseudomonadati</taxon>
        <taxon>Pseudomonadota</taxon>
        <taxon>Betaproteobacteria</taxon>
        <taxon>Burkholderiales</taxon>
        <taxon>Burkholderiaceae</taxon>
        <taxon>Cupriavidus</taxon>
    </lineage>
</organism>
<accession>A0A0C4YLB8</accession>